<dbReference type="Proteomes" id="UP000822688">
    <property type="component" value="Chromosome 2"/>
</dbReference>
<evidence type="ECO:0000313" key="3">
    <source>
        <dbReference type="Proteomes" id="UP000822688"/>
    </source>
</evidence>
<dbReference type="AlphaFoldDB" id="A0A8T0IUM4"/>
<keyword evidence="1" id="KW-0812">Transmembrane</keyword>
<organism evidence="2 3">
    <name type="scientific">Ceratodon purpureus</name>
    <name type="common">Fire moss</name>
    <name type="synonym">Dicranum purpureum</name>
    <dbReference type="NCBI Taxonomy" id="3225"/>
    <lineage>
        <taxon>Eukaryota</taxon>
        <taxon>Viridiplantae</taxon>
        <taxon>Streptophyta</taxon>
        <taxon>Embryophyta</taxon>
        <taxon>Bryophyta</taxon>
        <taxon>Bryophytina</taxon>
        <taxon>Bryopsida</taxon>
        <taxon>Dicranidae</taxon>
        <taxon>Pseudoditrichales</taxon>
        <taxon>Ditrichaceae</taxon>
        <taxon>Ceratodon</taxon>
    </lineage>
</organism>
<proteinExistence type="predicted"/>
<evidence type="ECO:0000256" key="1">
    <source>
        <dbReference type="SAM" id="Phobius"/>
    </source>
</evidence>
<feature type="transmembrane region" description="Helical" evidence="1">
    <location>
        <begin position="32"/>
        <end position="51"/>
    </location>
</feature>
<reference evidence="2" key="1">
    <citation type="submission" date="2020-06" db="EMBL/GenBank/DDBJ databases">
        <title>WGS assembly of Ceratodon purpureus strain R40.</title>
        <authorList>
            <person name="Carey S.B."/>
            <person name="Jenkins J."/>
            <person name="Shu S."/>
            <person name="Lovell J.T."/>
            <person name="Sreedasyam A."/>
            <person name="Maumus F."/>
            <person name="Tiley G.P."/>
            <person name="Fernandez-Pozo N."/>
            <person name="Barry K."/>
            <person name="Chen C."/>
            <person name="Wang M."/>
            <person name="Lipzen A."/>
            <person name="Daum C."/>
            <person name="Saski C.A."/>
            <person name="Payton A.C."/>
            <person name="Mcbreen J.C."/>
            <person name="Conrad R.E."/>
            <person name="Kollar L.M."/>
            <person name="Olsson S."/>
            <person name="Huttunen S."/>
            <person name="Landis J.B."/>
            <person name="Wickett N.J."/>
            <person name="Johnson M.G."/>
            <person name="Rensing S.A."/>
            <person name="Grimwood J."/>
            <person name="Schmutz J."/>
            <person name="Mcdaniel S.F."/>
        </authorList>
    </citation>
    <scope>NUCLEOTIDE SEQUENCE</scope>
    <source>
        <strain evidence="2">R40</strain>
    </source>
</reference>
<gene>
    <name evidence="2" type="ORF">KC19_2G096900</name>
</gene>
<protein>
    <submittedName>
        <fullName evidence="2">Uncharacterized protein</fullName>
    </submittedName>
</protein>
<keyword evidence="1" id="KW-1133">Transmembrane helix</keyword>
<accession>A0A8T0IUM4</accession>
<keyword evidence="1" id="KW-0472">Membrane</keyword>
<sequence length="108" mass="12443">MGLQKQGFVGFRQALNFTSSGWVPELFADHKLFRFFTFILLMVYLAPRWPLGKRYSLHIQRRRSRNHEGMAVDAWSLNRLLLGGLLGIDQAIVCLSLQHKGCKLQGLR</sequence>
<comment type="caution">
    <text evidence="2">The sequence shown here is derived from an EMBL/GenBank/DDBJ whole genome shotgun (WGS) entry which is preliminary data.</text>
</comment>
<dbReference type="EMBL" id="CM026422">
    <property type="protein sequence ID" value="KAG0586516.1"/>
    <property type="molecule type" value="Genomic_DNA"/>
</dbReference>
<evidence type="ECO:0000313" key="2">
    <source>
        <dbReference type="EMBL" id="KAG0586516.1"/>
    </source>
</evidence>
<name>A0A8T0IUM4_CERPU</name>
<keyword evidence="3" id="KW-1185">Reference proteome</keyword>